<name>A0ABX9X3U7_9FLAO</name>
<protein>
    <recommendedName>
        <fullName evidence="3">Immunity protein 53</fullName>
    </recommendedName>
</protein>
<evidence type="ECO:0000313" key="1">
    <source>
        <dbReference type="EMBL" id="ROH87653.1"/>
    </source>
</evidence>
<organism evidence="1 2">
    <name type="scientific">Chryseobacterium cucumeris</name>
    <dbReference type="NCBI Taxonomy" id="1813611"/>
    <lineage>
        <taxon>Bacteria</taxon>
        <taxon>Pseudomonadati</taxon>
        <taxon>Bacteroidota</taxon>
        <taxon>Flavobacteriia</taxon>
        <taxon>Flavobacteriales</taxon>
        <taxon>Weeksellaceae</taxon>
        <taxon>Chryseobacterium group</taxon>
        <taxon>Chryseobacterium</taxon>
    </lineage>
</organism>
<gene>
    <name evidence="1" type="ORF">EGI15_21825</name>
</gene>
<dbReference type="GeneID" id="301715325"/>
<accession>A0ABX9X3U7</accession>
<evidence type="ECO:0008006" key="3">
    <source>
        <dbReference type="Google" id="ProtNLM"/>
    </source>
</evidence>
<comment type="caution">
    <text evidence="1">The sequence shown here is derived from an EMBL/GenBank/DDBJ whole genome shotgun (WGS) entry which is preliminary data.</text>
</comment>
<sequence>MKLDIDIQNVIEFIIYILPEDSILKCNLENISPGKWHSKAYYQFVDSTHANTPGSKWIFKENIILEHPKLGTLVLDILEKDQLGGIEFYELL</sequence>
<evidence type="ECO:0000313" key="2">
    <source>
        <dbReference type="Proteomes" id="UP000281899"/>
    </source>
</evidence>
<proteinExistence type="predicted"/>
<keyword evidence="2" id="KW-1185">Reference proteome</keyword>
<dbReference type="Proteomes" id="UP000281899">
    <property type="component" value="Unassembled WGS sequence"/>
</dbReference>
<dbReference type="EMBL" id="RJTW01000011">
    <property type="protein sequence ID" value="ROH87653.1"/>
    <property type="molecule type" value="Genomic_DNA"/>
</dbReference>
<dbReference type="RefSeq" id="WP_123279874.1">
    <property type="nucleotide sequence ID" value="NZ_JALRGU010000116.1"/>
</dbReference>
<reference evidence="1 2" key="1">
    <citation type="submission" date="2018-11" db="EMBL/GenBank/DDBJ databases">
        <title>Proposal to divide the Flavobacteriaceae and reorganize its genera based on Amino Acid Identity values calculated from whole genome sequences.</title>
        <authorList>
            <person name="Nicholson A.C."/>
            <person name="Gulvik C.A."/>
            <person name="Whitney A.M."/>
            <person name="Humrighouse B.W."/>
            <person name="Bell M."/>
            <person name="Holmes B."/>
            <person name="Steigerwalt A."/>
            <person name="Villarma A."/>
            <person name="Sheth M."/>
            <person name="Batra D."/>
            <person name="Pryor J."/>
            <person name="Bernardet J.-F."/>
            <person name="Hugo C."/>
            <person name="Kampfer P."/>
            <person name="Newman J."/>
            <person name="Mcquiston J.R."/>
        </authorList>
    </citation>
    <scope>NUCLEOTIDE SEQUENCE [LARGE SCALE GENOMIC DNA]</scope>
    <source>
        <strain evidence="1 2">G0235</strain>
    </source>
</reference>